<dbReference type="GO" id="GO:0005840">
    <property type="term" value="C:ribosome"/>
    <property type="evidence" value="ECO:0007669"/>
    <property type="project" value="UniProtKB-KW"/>
</dbReference>
<organism evidence="6 7">
    <name type="scientific">Monodon monoceros</name>
    <name type="common">Narwhal</name>
    <name type="synonym">Ceratodon monodon</name>
    <dbReference type="NCBI Taxonomy" id="40151"/>
    <lineage>
        <taxon>Eukaryota</taxon>
        <taxon>Metazoa</taxon>
        <taxon>Chordata</taxon>
        <taxon>Craniata</taxon>
        <taxon>Vertebrata</taxon>
        <taxon>Euteleostomi</taxon>
        <taxon>Mammalia</taxon>
        <taxon>Eutheria</taxon>
        <taxon>Laurasiatheria</taxon>
        <taxon>Artiodactyla</taxon>
        <taxon>Whippomorpha</taxon>
        <taxon>Cetacea</taxon>
        <taxon>Odontoceti</taxon>
        <taxon>Monodontidae</taxon>
        <taxon>Monodon</taxon>
    </lineage>
</organism>
<evidence type="ECO:0000313" key="6">
    <source>
        <dbReference type="EMBL" id="TKC47076.1"/>
    </source>
</evidence>
<dbReference type="GO" id="GO:0003735">
    <property type="term" value="F:structural constituent of ribosome"/>
    <property type="evidence" value="ECO:0007669"/>
    <property type="project" value="InterPro"/>
</dbReference>
<evidence type="ECO:0000256" key="5">
    <source>
        <dbReference type="SAM" id="Phobius"/>
    </source>
</evidence>
<reference evidence="7" key="1">
    <citation type="journal article" date="2019" name="IScience">
        <title>Narwhal Genome Reveals Long-Term Low Genetic Diversity despite Current Large Abundance Size.</title>
        <authorList>
            <person name="Westbury M.V."/>
            <person name="Petersen B."/>
            <person name="Garde E."/>
            <person name="Heide-Jorgensen M.P."/>
            <person name="Lorenzen E.D."/>
        </authorList>
    </citation>
    <scope>NUCLEOTIDE SEQUENCE [LARGE SCALE GENOMIC DNA]</scope>
</reference>
<accession>A0A4U1FDZ8</accession>
<keyword evidence="5" id="KW-0472">Membrane</keyword>
<evidence type="ECO:0000256" key="3">
    <source>
        <dbReference type="ARBA" id="ARBA00023274"/>
    </source>
</evidence>
<dbReference type="SUPFAM" id="SSF56047">
    <property type="entry name" value="Ribosomal protein S8"/>
    <property type="match status" value="1"/>
</dbReference>
<dbReference type="FunFam" id="3.30.1370.30:FF:000001">
    <property type="entry name" value="40S ribosomal protein S15a"/>
    <property type="match status" value="1"/>
</dbReference>
<dbReference type="GO" id="GO:1990904">
    <property type="term" value="C:ribonucleoprotein complex"/>
    <property type="evidence" value="ECO:0007669"/>
    <property type="project" value="UniProtKB-KW"/>
</dbReference>
<comment type="similarity">
    <text evidence="1">Belongs to the universal ribosomal protein uS8 family.</text>
</comment>
<dbReference type="GO" id="GO:0006412">
    <property type="term" value="P:translation"/>
    <property type="evidence" value="ECO:0007669"/>
    <property type="project" value="InterPro"/>
</dbReference>
<evidence type="ECO:0000256" key="1">
    <source>
        <dbReference type="ARBA" id="ARBA00006471"/>
    </source>
</evidence>
<dbReference type="InterPro" id="IPR000630">
    <property type="entry name" value="Ribosomal_uS8"/>
</dbReference>
<dbReference type="Proteomes" id="UP000308365">
    <property type="component" value="Unassembled WGS sequence"/>
</dbReference>
<dbReference type="Gene3D" id="3.30.1490.10">
    <property type="match status" value="1"/>
</dbReference>
<keyword evidence="5" id="KW-1133">Transmembrane helix</keyword>
<name>A0A4U1FDZ8_MONMO</name>
<keyword evidence="5" id="KW-0812">Transmembrane</keyword>
<evidence type="ECO:0000313" key="7">
    <source>
        <dbReference type="Proteomes" id="UP000308365"/>
    </source>
</evidence>
<sequence length="96" mass="11142">MVCMNDLADALKGINNDEKRDKCQVLVRLCFKIIWFLIVMMKHAFIAKFQITDDHRAGKIIVNLTGKLNKHGVIRPRFEVQLKNLGKCQNNLLPFF</sequence>
<gene>
    <name evidence="6" type="ORF">EI555_021572</name>
</gene>
<keyword evidence="3" id="KW-0687">Ribonucleoprotein</keyword>
<dbReference type="InterPro" id="IPR035987">
    <property type="entry name" value="Ribosomal_uS8_sf"/>
</dbReference>
<dbReference type="AlphaFoldDB" id="A0A4U1FDZ8"/>
<dbReference type="Gene3D" id="3.30.1370.30">
    <property type="match status" value="1"/>
</dbReference>
<proteinExistence type="inferred from homology"/>
<dbReference type="EMBL" id="RWIC01000228">
    <property type="protein sequence ID" value="TKC47076.1"/>
    <property type="molecule type" value="Genomic_DNA"/>
</dbReference>
<evidence type="ECO:0000256" key="4">
    <source>
        <dbReference type="ARBA" id="ARBA00035422"/>
    </source>
</evidence>
<keyword evidence="2" id="KW-0689">Ribosomal protein</keyword>
<dbReference type="PANTHER" id="PTHR11758">
    <property type="entry name" value="40S RIBOSOMAL PROTEIN S15A"/>
    <property type="match status" value="1"/>
</dbReference>
<feature type="transmembrane region" description="Helical" evidence="5">
    <location>
        <begin position="25"/>
        <end position="46"/>
    </location>
</feature>
<protein>
    <recommendedName>
        <fullName evidence="4">40S ribosomal protein S15a</fullName>
    </recommendedName>
</protein>
<evidence type="ECO:0000256" key="2">
    <source>
        <dbReference type="ARBA" id="ARBA00022980"/>
    </source>
</evidence>
<comment type="caution">
    <text evidence="6">The sequence shown here is derived from an EMBL/GenBank/DDBJ whole genome shotgun (WGS) entry which is preliminary data.</text>
</comment>